<accession>A0AAV8PBP4</accession>
<comment type="similarity">
    <text evidence="1">Belongs to the plant acyltransferase family.</text>
</comment>
<dbReference type="Proteomes" id="UP001222027">
    <property type="component" value="Unassembled WGS sequence"/>
</dbReference>
<evidence type="ECO:0000313" key="2">
    <source>
        <dbReference type="EMBL" id="KAJ8478295.1"/>
    </source>
</evidence>
<name>A0AAV8PBP4_ENSVE</name>
<proteinExistence type="inferred from homology"/>
<evidence type="ECO:0008006" key="4">
    <source>
        <dbReference type="Google" id="ProtNLM"/>
    </source>
</evidence>
<dbReference type="EMBL" id="JAQQAF010000006">
    <property type="protein sequence ID" value="KAJ8478295.1"/>
    <property type="molecule type" value="Genomic_DNA"/>
</dbReference>
<organism evidence="2 3">
    <name type="scientific">Ensete ventricosum</name>
    <name type="common">Abyssinian banana</name>
    <name type="synonym">Musa ensete</name>
    <dbReference type="NCBI Taxonomy" id="4639"/>
    <lineage>
        <taxon>Eukaryota</taxon>
        <taxon>Viridiplantae</taxon>
        <taxon>Streptophyta</taxon>
        <taxon>Embryophyta</taxon>
        <taxon>Tracheophyta</taxon>
        <taxon>Spermatophyta</taxon>
        <taxon>Magnoliopsida</taxon>
        <taxon>Liliopsida</taxon>
        <taxon>Zingiberales</taxon>
        <taxon>Musaceae</taxon>
        <taxon>Ensete</taxon>
    </lineage>
</organism>
<evidence type="ECO:0000313" key="3">
    <source>
        <dbReference type="Proteomes" id="UP001222027"/>
    </source>
</evidence>
<protein>
    <recommendedName>
        <fullName evidence="4">Diacylglycerol O-acyltransferase</fullName>
    </recommendedName>
</protein>
<dbReference type="PANTHER" id="PTHR31147">
    <property type="entry name" value="ACYL TRANSFERASE 4"/>
    <property type="match status" value="1"/>
</dbReference>
<dbReference type="InterPro" id="IPR023213">
    <property type="entry name" value="CAT-like_dom_sf"/>
</dbReference>
<keyword evidence="3" id="KW-1185">Reference proteome</keyword>
<dbReference type="PANTHER" id="PTHR31147:SF2">
    <property type="entry name" value="OS01G0615300 PROTEIN"/>
    <property type="match status" value="1"/>
</dbReference>
<gene>
    <name evidence="2" type="ORF">OPV22_022022</name>
</gene>
<comment type="caution">
    <text evidence="2">The sequence shown here is derived from an EMBL/GenBank/DDBJ whole genome shotgun (WGS) entry which is preliminary data.</text>
</comment>
<dbReference type="InterPro" id="IPR050898">
    <property type="entry name" value="Plant_acyltransferase"/>
</dbReference>
<evidence type="ECO:0000256" key="1">
    <source>
        <dbReference type="ARBA" id="ARBA00009861"/>
    </source>
</evidence>
<reference evidence="2 3" key="1">
    <citation type="submission" date="2022-12" db="EMBL/GenBank/DDBJ databases">
        <title>Chromosome-scale assembly of the Ensete ventricosum genome.</title>
        <authorList>
            <person name="Dussert Y."/>
            <person name="Stocks J."/>
            <person name="Wendawek A."/>
            <person name="Woldeyes F."/>
            <person name="Nichols R.A."/>
            <person name="Borrell J.S."/>
        </authorList>
    </citation>
    <scope>NUCLEOTIDE SEQUENCE [LARGE SCALE GENOMIC DNA]</scope>
    <source>
        <strain evidence="3">cv. Maze</strain>
        <tissue evidence="2">Seeds</tissue>
    </source>
</reference>
<dbReference type="AlphaFoldDB" id="A0AAV8PBP4"/>
<dbReference type="Pfam" id="PF02458">
    <property type="entry name" value="Transferase"/>
    <property type="match status" value="1"/>
</dbReference>
<sequence>MEFAYGGFAVDIKLSHVVFDGLGAAQYLTGVTEIARGHARPVATSIWCRDDIPSQPKLSPGHPLPSFEAFHFENSMFDIASDHIDAVKNQFWRETGHKCSIFDVVMAMTWQCRTWAICFDAHVDVHLRFAANTCHLLWGLLLQEGYYDNFVYPMGIRRKLEPSLVPRRWRSSS</sequence>
<dbReference type="Gene3D" id="3.30.559.10">
    <property type="entry name" value="Chloramphenicol acetyltransferase-like domain"/>
    <property type="match status" value="2"/>
</dbReference>